<proteinExistence type="inferred from homology"/>
<feature type="transmembrane region" description="Helical" evidence="6">
    <location>
        <begin position="379"/>
        <end position="398"/>
    </location>
</feature>
<dbReference type="PANTHER" id="PTHR37422">
    <property type="entry name" value="TEICHURONIC ACID BIOSYNTHESIS PROTEIN TUAE"/>
    <property type="match status" value="1"/>
</dbReference>
<feature type="transmembrane region" description="Helical" evidence="6">
    <location>
        <begin position="327"/>
        <end position="347"/>
    </location>
</feature>
<protein>
    <submittedName>
        <fullName evidence="8">O-antigen ligase</fullName>
    </submittedName>
</protein>
<feature type="transmembrane region" description="Helical" evidence="6">
    <location>
        <begin position="184"/>
        <end position="201"/>
    </location>
</feature>
<comment type="similarity">
    <text evidence="5">Belongs to the O-antigen ligase family.</text>
</comment>
<dbReference type="GO" id="GO:0016874">
    <property type="term" value="F:ligase activity"/>
    <property type="evidence" value="ECO:0007669"/>
    <property type="project" value="UniProtKB-KW"/>
</dbReference>
<evidence type="ECO:0000256" key="1">
    <source>
        <dbReference type="ARBA" id="ARBA00004141"/>
    </source>
</evidence>
<evidence type="ECO:0000313" key="8">
    <source>
        <dbReference type="EMBL" id="BFD46402.1"/>
    </source>
</evidence>
<gene>
    <name evidence="8" type="ORF">DMENIID0002_10480</name>
</gene>
<feature type="transmembrane region" description="Helical" evidence="6">
    <location>
        <begin position="6"/>
        <end position="39"/>
    </location>
</feature>
<evidence type="ECO:0000259" key="7">
    <source>
        <dbReference type="Pfam" id="PF04932"/>
    </source>
</evidence>
<evidence type="ECO:0000256" key="4">
    <source>
        <dbReference type="ARBA" id="ARBA00023136"/>
    </source>
</evidence>
<feature type="transmembrane region" description="Helical" evidence="6">
    <location>
        <begin position="155"/>
        <end position="177"/>
    </location>
</feature>
<keyword evidence="3 6" id="KW-1133">Transmembrane helix</keyword>
<dbReference type="GO" id="GO:0016020">
    <property type="term" value="C:membrane"/>
    <property type="evidence" value="ECO:0007669"/>
    <property type="project" value="UniProtKB-SubCell"/>
</dbReference>
<dbReference type="PANTHER" id="PTHR37422:SF17">
    <property type="entry name" value="O-ANTIGEN LIGASE"/>
    <property type="match status" value="1"/>
</dbReference>
<evidence type="ECO:0000256" key="5">
    <source>
        <dbReference type="ARBA" id="ARBA00046321"/>
    </source>
</evidence>
<organism evidence="8">
    <name type="scientific">Candidatus Tisiphia endosymbiont of Sergentomyia squamirostris</name>
    <dbReference type="NCBI Taxonomy" id="3113639"/>
    <lineage>
        <taxon>Bacteria</taxon>
        <taxon>Pseudomonadati</taxon>
        <taxon>Pseudomonadota</taxon>
        <taxon>Alphaproteobacteria</taxon>
        <taxon>Rickettsiales</taxon>
        <taxon>Rickettsiaceae</taxon>
        <taxon>Rickettsieae</taxon>
        <taxon>Candidatus Tisiphia</taxon>
    </lineage>
</organism>
<keyword evidence="8" id="KW-0436">Ligase</keyword>
<feature type="transmembrane region" description="Helical" evidence="6">
    <location>
        <begin position="84"/>
        <end position="104"/>
    </location>
</feature>
<evidence type="ECO:0000256" key="2">
    <source>
        <dbReference type="ARBA" id="ARBA00022692"/>
    </source>
</evidence>
<name>A0AAT9G9B0_9RICK</name>
<dbReference type="EMBL" id="AP029170">
    <property type="protein sequence ID" value="BFD46402.1"/>
    <property type="molecule type" value="Genomic_DNA"/>
</dbReference>
<feature type="transmembrane region" description="Helical" evidence="6">
    <location>
        <begin position="231"/>
        <end position="252"/>
    </location>
</feature>
<dbReference type="AlphaFoldDB" id="A0AAT9G9B0"/>
<keyword evidence="2 6" id="KW-0812">Transmembrane</keyword>
<feature type="transmembrane region" description="Helical" evidence="6">
    <location>
        <begin position="404"/>
        <end position="422"/>
    </location>
</feature>
<reference evidence="8" key="1">
    <citation type="submission" date="2024-01" db="EMBL/GenBank/DDBJ databases">
        <title>Sequencing the genomes of a sandfly, Sergentomyia squamirostris, and its two endosymbionts.</title>
        <authorList>
            <person name="Itokawa K."/>
            <person name="Sanjoba C."/>
        </authorList>
    </citation>
    <scope>NUCLEOTIDE SEQUENCE</scope>
    <source>
        <strain evidence="8">RiSSQ</strain>
    </source>
</reference>
<evidence type="ECO:0000256" key="3">
    <source>
        <dbReference type="ARBA" id="ARBA00022989"/>
    </source>
</evidence>
<keyword evidence="4 6" id="KW-0472">Membrane</keyword>
<sequence>MIQSLFYILVMLFPVVGLISGFSAAVTVPLLLLTILIALRDKIFIHFKYATIKETLLSNWKLELLFCLWCLITNFYSLNYPSSLLNYLQVFLIVLMGFIVNSNIDKLSINISKIKIYFIIGIIAAIALFFIEYASHGIITRTFRTVFQPKSSNQFFLFTLDRGCSLLSVLSWVAIAIIISYHRYLLALIYYLIIFYLLYISDSLASFLAFTVAGLVFLTNRLLVTKSLQSVFLKLFTLAMISGSILMPIIAYKIQPHYASDHYAKFLLDSAKHRVFIWHFVAKQIIKKPILGHGFASSRNFKIDEKQMISYNQWTWSPLPLHPHNNIMQILLETGLIGLILFLSLIYKYIQKISNISLVQSSKSGKINRTKEDNKIDVLNYKSVAYACFINYYIIGMISFNIWQIWWVCSSFGAMILFKLLLSKSQEYNY</sequence>
<accession>A0AAT9G9B0</accession>
<feature type="transmembrane region" description="Helical" evidence="6">
    <location>
        <begin position="207"/>
        <end position="224"/>
    </location>
</feature>
<feature type="domain" description="O-antigen ligase-related" evidence="7">
    <location>
        <begin position="175"/>
        <end position="343"/>
    </location>
</feature>
<dbReference type="InterPro" id="IPR007016">
    <property type="entry name" value="O-antigen_ligase-rel_domated"/>
</dbReference>
<dbReference type="InterPro" id="IPR051533">
    <property type="entry name" value="WaaL-like"/>
</dbReference>
<evidence type="ECO:0000256" key="6">
    <source>
        <dbReference type="SAM" id="Phobius"/>
    </source>
</evidence>
<feature type="transmembrane region" description="Helical" evidence="6">
    <location>
        <begin position="116"/>
        <end position="135"/>
    </location>
</feature>
<comment type="subcellular location">
    <subcellularLocation>
        <location evidence="1">Membrane</location>
        <topology evidence="1">Multi-pass membrane protein</topology>
    </subcellularLocation>
</comment>
<dbReference type="Pfam" id="PF04932">
    <property type="entry name" value="Wzy_C"/>
    <property type="match status" value="1"/>
</dbReference>